<dbReference type="InterPro" id="IPR029060">
    <property type="entry name" value="PIN-like_dom_sf"/>
</dbReference>
<evidence type="ECO:0000256" key="5">
    <source>
        <dbReference type="ARBA" id="ARBA00022842"/>
    </source>
</evidence>
<evidence type="ECO:0000256" key="3">
    <source>
        <dbReference type="ARBA" id="ARBA00022723"/>
    </source>
</evidence>
<organism evidence="8 10">
    <name type="scientific">Ensifer adhaerens</name>
    <name type="common">Sinorhizobium morelense</name>
    <dbReference type="NCBI Taxonomy" id="106592"/>
    <lineage>
        <taxon>Bacteria</taxon>
        <taxon>Pseudomonadati</taxon>
        <taxon>Pseudomonadota</taxon>
        <taxon>Alphaproteobacteria</taxon>
        <taxon>Hyphomicrobiales</taxon>
        <taxon>Rhizobiaceae</taxon>
        <taxon>Sinorhizobium/Ensifer group</taxon>
        <taxon>Ensifer</taxon>
    </lineage>
</organism>
<dbReference type="GO" id="GO:0090729">
    <property type="term" value="F:toxin activity"/>
    <property type="evidence" value="ECO:0007669"/>
    <property type="project" value="UniProtKB-KW"/>
</dbReference>
<dbReference type="CDD" id="cd09873">
    <property type="entry name" value="PIN_Pae0151-like"/>
    <property type="match status" value="1"/>
</dbReference>
<dbReference type="GO" id="GO:0004540">
    <property type="term" value="F:RNA nuclease activity"/>
    <property type="evidence" value="ECO:0007669"/>
    <property type="project" value="InterPro"/>
</dbReference>
<dbReference type="KEGG" id="eah:FA04_29210"/>
<keyword evidence="2 6" id="KW-0540">Nuclease</keyword>
<dbReference type="GeneID" id="29522366"/>
<geneLocation type="plasmid" evidence="8 10">
    <name>pB</name>
</geneLocation>
<proteinExistence type="inferred from homology"/>
<dbReference type="PANTHER" id="PTHR35901:SF1">
    <property type="entry name" value="EXONUCLEASE VAPC9"/>
    <property type="match status" value="1"/>
</dbReference>
<evidence type="ECO:0000256" key="2">
    <source>
        <dbReference type="ARBA" id="ARBA00022722"/>
    </source>
</evidence>
<dbReference type="GO" id="GO:0016787">
    <property type="term" value="F:hydrolase activity"/>
    <property type="evidence" value="ECO:0007669"/>
    <property type="project" value="UniProtKB-KW"/>
</dbReference>
<comment type="similarity">
    <text evidence="6">Belongs to the PINc/VapC protein family.</text>
</comment>
<evidence type="ECO:0000256" key="4">
    <source>
        <dbReference type="ARBA" id="ARBA00022801"/>
    </source>
</evidence>
<feature type="binding site" evidence="6">
    <location>
        <position position="99"/>
    </location>
    <ligand>
        <name>Mg(2+)</name>
        <dbReference type="ChEBI" id="CHEBI:18420"/>
    </ligand>
</feature>
<dbReference type="RefSeq" id="WP_034798583.1">
    <property type="nucleotide sequence ID" value="NZ_CP015882.1"/>
</dbReference>
<keyword evidence="4 6" id="KW-0378">Hydrolase</keyword>
<dbReference type="Proteomes" id="UP001055460">
    <property type="component" value="Plasmid pB"/>
</dbReference>
<keyword evidence="8" id="KW-0614">Plasmid</keyword>
<dbReference type="GO" id="GO:0000287">
    <property type="term" value="F:magnesium ion binding"/>
    <property type="evidence" value="ECO:0007669"/>
    <property type="project" value="UniProtKB-UniRule"/>
</dbReference>
<dbReference type="EMBL" id="CP121310">
    <property type="protein sequence ID" value="WFP95214.1"/>
    <property type="molecule type" value="Genomic_DNA"/>
</dbReference>
<dbReference type="EC" id="3.1.-.-" evidence="6"/>
<evidence type="ECO:0000259" key="7">
    <source>
        <dbReference type="Pfam" id="PF01850"/>
    </source>
</evidence>
<dbReference type="PANTHER" id="PTHR35901">
    <property type="entry name" value="RIBONUCLEASE VAPC3"/>
    <property type="match status" value="1"/>
</dbReference>
<keyword evidence="5 6" id="KW-0460">Magnesium</keyword>
<accession>A0A9Q8YDN2</accession>
<keyword evidence="6" id="KW-0800">Toxin</keyword>
<evidence type="ECO:0000313" key="9">
    <source>
        <dbReference type="EMBL" id="WFP95214.1"/>
    </source>
</evidence>
<feature type="binding site" evidence="6">
    <location>
        <position position="7"/>
    </location>
    <ligand>
        <name>Mg(2+)</name>
        <dbReference type="ChEBI" id="CHEBI:18420"/>
    </ligand>
</feature>
<dbReference type="Gene3D" id="3.40.50.1010">
    <property type="entry name" value="5'-nuclease"/>
    <property type="match status" value="1"/>
</dbReference>
<dbReference type="EMBL" id="CP098809">
    <property type="protein sequence ID" value="USJ27285.1"/>
    <property type="molecule type" value="Genomic_DNA"/>
</dbReference>
<dbReference type="InterPro" id="IPR044153">
    <property type="entry name" value="PIN_Pae0151-like"/>
</dbReference>
<gene>
    <name evidence="6" type="primary">vapC</name>
    <name evidence="8" type="ORF">NE863_32950</name>
    <name evidence="9" type="ORF">P4B07_29630</name>
</gene>
<keyword evidence="11" id="KW-1185">Reference proteome</keyword>
<evidence type="ECO:0000256" key="1">
    <source>
        <dbReference type="ARBA" id="ARBA00022649"/>
    </source>
</evidence>
<dbReference type="InterPro" id="IPR022907">
    <property type="entry name" value="VapC_family"/>
</dbReference>
<dbReference type="InterPro" id="IPR051619">
    <property type="entry name" value="TypeII_TA_RNase_PINc/VapC"/>
</dbReference>
<dbReference type="SUPFAM" id="SSF88723">
    <property type="entry name" value="PIN domain-like"/>
    <property type="match status" value="1"/>
</dbReference>
<comment type="cofactor">
    <cofactor evidence="6">
        <name>Mg(2+)</name>
        <dbReference type="ChEBI" id="CHEBI:18420"/>
    </cofactor>
</comment>
<dbReference type="Proteomes" id="UP001214094">
    <property type="component" value="Plasmid unnamedB"/>
</dbReference>
<sequence>MTTFVLDASTAAAWLLPEEYSEAAELLIARISSPCPVPDLFWHETRSILISAERRQRIAAGQALNAMARLRRLPLEDMGAGQDGSVLELASVHGLSAYDAAYLDLAVRQSLPLATLDRKLASAARTERIQVLGPFENEH</sequence>
<evidence type="ECO:0000313" key="11">
    <source>
        <dbReference type="Proteomes" id="UP001214094"/>
    </source>
</evidence>
<dbReference type="HAMAP" id="MF_00265">
    <property type="entry name" value="VapC_Nob1"/>
    <property type="match status" value="1"/>
</dbReference>
<reference evidence="8" key="1">
    <citation type="submission" date="2022-06" db="EMBL/GenBank/DDBJ databases">
        <title>Physiological and biochemical characterization and genomic elucidation of a strain of the genus Ensifer adhaerens M8 that combines arsenic oxidation and chromium reduction.</title>
        <authorList>
            <person name="Li X."/>
            <person name="Yu c."/>
        </authorList>
    </citation>
    <scope>NUCLEOTIDE SEQUENCE</scope>
    <source>
        <strain evidence="8">M8</strain>
        <plasmid evidence="8">pB</plasmid>
    </source>
</reference>
<evidence type="ECO:0000256" key="6">
    <source>
        <dbReference type="HAMAP-Rule" id="MF_00265"/>
    </source>
</evidence>
<dbReference type="InterPro" id="IPR002716">
    <property type="entry name" value="PIN_dom"/>
</dbReference>
<dbReference type="AlphaFoldDB" id="A0A9Q8YDN2"/>
<feature type="domain" description="PIN" evidence="7">
    <location>
        <begin position="5"/>
        <end position="124"/>
    </location>
</feature>
<protein>
    <recommendedName>
        <fullName evidence="6">Ribonuclease VapC</fullName>
        <shortName evidence="6">RNase VapC</shortName>
        <ecNumber evidence="6">3.1.-.-</ecNumber>
    </recommendedName>
    <alternativeName>
        <fullName evidence="6">Toxin VapC</fullName>
    </alternativeName>
</protein>
<keyword evidence="1 6" id="KW-1277">Toxin-antitoxin system</keyword>
<evidence type="ECO:0000313" key="8">
    <source>
        <dbReference type="EMBL" id="USJ27285.1"/>
    </source>
</evidence>
<name>A0A9Q8YDN2_ENSAD</name>
<comment type="function">
    <text evidence="6">Toxic component of a toxin-antitoxin (TA) system. An RNase.</text>
</comment>
<evidence type="ECO:0000313" key="10">
    <source>
        <dbReference type="Proteomes" id="UP001055460"/>
    </source>
</evidence>
<keyword evidence="3 6" id="KW-0479">Metal-binding</keyword>
<dbReference type="Pfam" id="PF01850">
    <property type="entry name" value="PIN"/>
    <property type="match status" value="1"/>
</dbReference>
<reference evidence="9 11" key="2">
    <citation type="submission" date="2023-03" db="EMBL/GenBank/DDBJ databases">
        <title>Comparative genome and transcriptome analysis combination mining strategies for increasing vitamin B12 production of Ensifer adhaerens strain.</title>
        <authorList>
            <person name="Yongheng L."/>
        </authorList>
    </citation>
    <scope>NUCLEOTIDE SEQUENCE [LARGE SCALE GENOMIC DNA]</scope>
    <source>
        <strain evidence="9 11">Casida A-T305</strain>
        <plasmid evidence="9 11">unnamedB</plasmid>
    </source>
</reference>
<geneLocation type="plasmid" evidence="9 11">
    <name>unnamedB</name>
</geneLocation>